<keyword evidence="3" id="KW-1185">Reference proteome</keyword>
<evidence type="ECO:0000313" key="2">
    <source>
        <dbReference type="EMBL" id="GAA4445392.1"/>
    </source>
</evidence>
<dbReference type="EMBL" id="BAABEY010000033">
    <property type="protein sequence ID" value="GAA4445392.1"/>
    <property type="molecule type" value="Genomic_DNA"/>
</dbReference>
<protein>
    <submittedName>
        <fullName evidence="2">BspA family leucine-rich repeat surface protein</fullName>
    </submittedName>
</protein>
<dbReference type="RefSeq" id="WP_345031955.1">
    <property type="nucleotide sequence ID" value="NZ_BAABEY010000033.1"/>
</dbReference>
<name>A0ABP8M6I7_9BACT</name>
<evidence type="ECO:0000313" key="3">
    <source>
        <dbReference type="Proteomes" id="UP001501508"/>
    </source>
</evidence>
<feature type="domain" description="Secretion system C-terminal sorting" evidence="1">
    <location>
        <begin position="514"/>
        <end position="590"/>
    </location>
</feature>
<dbReference type="Pfam" id="PF03382">
    <property type="entry name" value="DUF285"/>
    <property type="match status" value="1"/>
</dbReference>
<organism evidence="2 3">
    <name type="scientific">Ravibacter arvi</name>
    <dbReference type="NCBI Taxonomy" id="2051041"/>
    <lineage>
        <taxon>Bacteria</taxon>
        <taxon>Pseudomonadati</taxon>
        <taxon>Bacteroidota</taxon>
        <taxon>Cytophagia</taxon>
        <taxon>Cytophagales</taxon>
        <taxon>Spirosomataceae</taxon>
        <taxon>Ravibacter</taxon>
    </lineage>
</organism>
<dbReference type="InterPro" id="IPR026444">
    <property type="entry name" value="Secre_tail"/>
</dbReference>
<comment type="caution">
    <text evidence="2">The sequence shown here is derived from an EMBL/GenBank/DDBJ whole genome shotgun (WGS) entry which is preliminary data.</text>
</comment>
<evidence type="ECO:0000259" key="1">
    <source>
        <dbReference type="Pfam" id="PF18962"/>
    </source>
</evidence>
<sequence length="592" mass="64706">MAPTFDTKLRGRNRNGFRLPALISTCLLVASLLSATLSYAQRPFVTVWKTSESDYGQTATDIYFPGLGSNYLITWVGRINGRTVFGELTGNGRTRVRVPGAGTWTLYAGPGSGTFYGLLNAGYSANPQLSEVRQWGDVRWTALSNAFKDYYNMNVTATDVPDLSAVTDLSGMFSGCGALTGTVAFSAWNTSHITNMAGMFSSAKNFNQPIGNWNTANVTSMASMFSGCRLFNQPLAGWNTSRIANMAWMFNGAQSFNQPIGNWNTANVTSMASMFSGAAAFNQPIGNWNTARVTNMSAMFYFPNSFNQPIGNWNISGVKDLSHMFTGNPVFNQPVGNWNTANVTNMRGVFSNTGAFNQPLANWNTGQVTNMYWMFYGAQAFNQPIEKWNTANVTTMYGMFGGAAAFNQSLGSLIIGNVTNMETMLDNCGMSRANYDKTLEGWSGQKVRTGIQLGALSMKYCHAWYARRILTRFSQWRFSGDINDCSDCPGCRTTVADNAIPEPAPNPVATITAYPNPVREKLFLDTGGQAVKGVIIKDLRGNEVLTERNTPGSGSSLAAKGIRTNHLSAGFYILETETTSGRRYTQKIVIER</sequence>
<reference evidence="3" key="1">
    <citation type="journal article" date="2019" name="Int. J. Syst. Evol. Microbiol.">
        <title>The Global Catalogue of Microorganisms (GCM) 10K type strain sequencing project: providing services to taxonomists for standard genome sequencing and annotation.</title>
        <authorList>
            <consortium name="The Broad Institute Genomics Platform"/>
            <consortium name="The Broad Institute Genome Sequencing Center for Infectious Disease"/>
            <person name="Wu L."/>
            <person name="Ma J."/>
        </authorList>
    </citation>
    <scope>NUCLEOTIDE SEQUENCE [LARGE SCALE GENOMIC DNA]</scope>
    <source>
        <strain evidence="3">JCM 31920</strain>
    </source>
</reference>
<dbReference type="InterPro" id="IPR011889">
    <property type="entry name" value="Liste_lipo_26"/>
</dbReference>
<proteinExistence type="predicted"/>
<dbReference type="Pfam" id="PF18962">
    <property type="entry name" value="Por_Secre_tail"/>
    <property type="match status" value="1"/>
</dbReference>
<gene>
    <name evidence="2" type="ORF">GCM10023091_37020</name>
</gene>
<dbReference type="NCBIfam" id="TIGR04183">
    <property type="entry name" value="Por_Secre_tail"/>
    <property type="match status" value="1"/>
</dbReference>
<accession>A0ABP8M6I7</accession>
<dbReference type="InterPro" id="IPR005046">
    <property type="entry name" value="DUF285"/>
</dbReference>
<dbReference type="NCBIfam" id="TIGR02167">
    <property type="entry name" value="Liste_lipo_26"/>
    <property type="match status" value="8"/>
</dbReference>
<dbReference type="Proteomes" id="UP001501508">
    <property type="component" value="Unassembled WGS sequence"/>
</dbReference>